<feature type="domain" description="Novel STAND NTPase 1" evidence="2">
    <location>
        <begin position="210"/>
        <end position="668"/>
    </location>
</feature>
<feature type="region of interest" description="Disordered" evidence="1">
    <location>
        <begin position="316"/>
        <end position="347"/>
    </location>
</feature>
<organism evidence="3 4">
    <name type="scientific">Luteolibacter arcticus</name>
    <dbReference type="NCBI Taxonomy" id="1581411"/>
    <lineage>
        <taxon>Bacteria</taxon>
        <taxon>Pseudomonadati</taxon>
        <taxon>Verrucomicrobiota</taxon>
        <taxon>Verrucomicrobiia</taxon>
        <taxon>Verrucomicrobiales</taxon>
        <taxon>Verrucomicrobiaceae</taxon>
        <taxon>Luteolibacter</taxon>
    </lineage>
</organism>
<dbReference type="Gene3D" id="1.25.40.10">
    <property type="entry name" value="Tetratricopeptide repeat domain"/>
    <property type="match status" value="1"/>
</dbReference>
<sequence>MQTLTLFVSSPGDVRDERQAVGRIVERLQARYWNFIRLEPVLWEKEPLRATAHFNEELIRPSDCDLFVCILWSRLGSPLPSQFNRKDGTRFDSGTEWELEEATDAFEERAAKKDAKAKPDILVYRRMSEPPSGGDEGAKREQKKKLDAFCERFFFNKDKTIRRAFSPYETVDEFLALFEQHLEKLLLRHIRLQSGLAEDAVRPLPLEGSPFKGLGTFDFEDAPLFFGRNRPIAEALAKLKENHSAGHAFLLIYGGSGYGKSSLMRAGLAPRLTADGYLPEVGEWCGTCLLPVEGGAPPLETLARAIVEAVPDLGKLRDTSGKGAPAPAPVPAPSSKRKKKGRGKPQQVIKAAEPVWDAARLARMLAKPEDLVFAIAAIVAGLDRVRAGKPAHLLVLIDQLEEIFTASDVTAEMRDAYFHVLAALAMSRRVWVVATMRSEFFPRVPEHRDLFQLVRHGGGYILSPPDLPELHQIIRYPALAAGLQFERHPETGRDLSEQIYQDAADAHDALPLLEFTLEELYQRRRDNVLAWAAYEELGGLAGAIARRAQETYDALPSETRRQAAKQIFGELVTLDAANEGPATRRRAKLAELREVHAGAPAFLTAFTEAKLLVTGSEHDTATVTLAHEALITHWPVLKQWIEDHRDLLLARRRLEDSTRLWAEGNRSPRFFLTEGRLAEAERVAASGVFRLSADEGELVRLSRLRARRKLRLFQGATAVFAVLAVAAGVLGVVARNKQRQAEVAEDKANTAAAETRRSLAAADFDSGAARIAAGSPDEALPFLLASLDSDPKNVDAQALLLDTLRRTAWNFPEIELKHPLPVRMLSFGKNRNTLFAATDSSSSAEGFNTTLRWDLAKPAISSMLAPHWGEITLTLSASPGGKHLIVQRDYKHLGDAFLCNAETMQVIARLPVTRARTIPATCFAWSTNGALLAYPANPAPGSPAASSFVWRIVAAASGQTLRESGPLPPTAAAPLSAQLDGVRLRAIAADGSLLEMPIQPNAAERRGKVEIPFDFAVFSPDGGDLLAALPQEDREEPRHEIIEIRDENGQFESSLRDVTADDGWASPTALAERFPWSNWASPFWEKMFGQPGGTAPPLRVTGSLLESTDGNATRMPIRAESQIESVAASGNRVAVGTASGMLTVHEFLEPLGHRLPPAKDLPEDLPENEGEAGWKTVAGDTRGQIQVRGRDWRLKAKEGDRITPIERYPGWMWVCDAALPADSAFIVQAGYSAGSGGYSSAGMVVSDAATGEILTDLEPVSEIRSVTFLGDRHRVAAMGAMEVIVADVEKNGFRQVTTLPVVDARAIYYIAGRELLAVATTGSVSVFDARDFSPVLTLPFAQAAHGTDWEQTRHAWAHDATNEWLAYRRDRQLDVWSLRSGRRLVSSLPLPSADVVPGFAEKDGMTGLALSGTVEAFVPLARTGGLEAPQIAALRGLSECLAGMRFAEGSRALAAIDPQRRHELAKGLDAGAAEPLLPGAKDLLARMVTLVPRTSAPAIWEPVWERLALGGGESQRIARWAADLGKDHPWFRGYIRNLIGRSDERFFTYLLREKPEGHEEDAQEPLPHDYDIGHLHRLAGDPEATGDFKQTAWLVLRTASAGKDLTDDAAREEFPDLDFEALAKLEPAALEALRKALDEGEQSDWRIKLIDELGKRPAALARLDGRVAATLAAWEADQTPARALDHAEALAFRGEVAKAAEFLAGKIPDDTALTLEQAHFLISSRLATTCPVALERALDALGSPWLRAAWVSSPGENLPARVERTMTAVDGQGRAAISALHAALRANDPDAIATALRLAKDLPRPVRDYATARTLWALGKKAEVFALWPDDLPDFRELEEASDWGGWEAVMYWEETDKFLDQLNQMAATLKAPEDAAIEDLRALGERLLDKEATATFGAKRVREALVSCALGLADDAGSAELVTKMVDHARLAGASHPDCLRIEARSFMAQGDFTSAYARWLQLIDNAESGLVAADYVYAARCVLEDMQDAAAMELLNLGKERFPTDASFAADAAWLLLTTEHPEEAGVMLEHGFTIPYPEDQKQTATAMLLCAAEQTERTDRADQAYQELLALSPEWGDEKSLETLEWPEALKQTLLAVAKRNRGEAPRAKEVEEE</sequence>
<protein>
    <submittedName>
        <fullName evidence="3">DUF4062 domain-containing protein</fullName>
    </submittedName>
</protein>
<keyword evidence="4" id="KW-1185">Reference proteome</keyword>
<dbReference type="InterPro" id="IPR015943">
    <property type="entry name" value="WD40/YVTN_repeat-like_dom_sf"/>
</dbReference>
<gene>
    <name evidence="3" type="ORF">OKA05_06875</name>
</gene>
<accession>A0ABT3GF66</accession>
<dbReference type="EMBL" id="JAPDDT010000002">
    <property type="protein sequence ID" value="MCW1922270.1"/>
    <property type="molecule type" value="Genomic_DNA"/>
</dbReference>
<comment type="caution">
    <text evidence="3">The sequence shown here is derived from an EMBL/GenBank/DDBJ whole genome shotgun (WGS) entry which is preliminary data.</text>
</comment>
<dbReference type="RefSeq" id="WP_264486379.1">
    <property type="nucleotide sequence ID" value="NZ_JAPDDT010000002.1"/>
</dbReference>
<dbReference type="Gene3D" id="2.130.10.10">
    <property type="entry name" value="YVTN repeat-like/Quinoprotein amine dehydrogenase"/>
    <property type="match status" value="1"/>
</dbReference>
<dbReference type="SUPFAM" id="SSF50998">
    <property type="entry name" value="Quinoprotein alcohol dehydrogenase-like"/>
    <property type="match status" value="1"/>
</dbReference>
<dbReference type="Pfam" id="PF20703">
    <property type="entry name" value="nSTAND1"/>
    <property type="match status" value="1"/>
</dbReference>
<evidence type="ECO:0000313" key="3">
    <source>
        <dbReference type="EMBL" id="MCW1922270.1"/>
    </source>
</evidence>
<dbReference type="InterPro" id="IPR049052">
    <property type="entry name" value="nSTAND1"/>
</dbReference>
<dbReference type="InterPro" id="IPR011990">
    <property type="entry name" value="TPR-like_helical_dom_sf"/>
</dbReference>
<evidence type="ECO:0000313" key="4">
    <source>
        <dbReference type="Proteomes" id="UP001320876"/>
    </source>
</evidence>
<dbReference type="InterPro" id="IPR011047">
    <property type="entry name" value="Quinoprotein_ADH-like_sf"/>
</dbReference>
<name>A0ABT3GF66_9BACT</name>
<reference evidence="3 4" key="1">
    <citation type="submission" date="2022-10" db="EMBL/GenBank/DDBJ databases">
        <title>Luteolibacter arcticus strain CCTCC AB 2014275, whole genome shotgun sequencing project.</title>
        <authorList>
            <person name="Zhao G."/>
            <person name="Shen L."/>
        </authorList>
    </citation>
    <scope>NUCLEOTIDE SEQUENCE [LARGE SCALE GENOMIC DNA]</scope>
    <source>
        <strain evidence="3 4">CCTCC AB 2014275</strain>
    </source>
</reference>
<proteinExistence type="predicted"/>
<dbReference type="Proteomes" id="UP001320876">
    <property type="component" value="Unassembled WGS sequence"/>
</dbReference>
<evidence type="ECO:0000256" key="1">
    <source>
        <dbReference type="SAM" id="MobiDB-lite"/>
    </source>
</evidence>
<evidence type="ECO:0000259" key="2">
    <source>
        <dbReference type="Pfam" id="PF20703"/>
    </source>
</evidence>